<dbReference type="SUPFAM" id="SSF48452">
    <property type="entry name" value="TPR-like"/>
    <property type="match status" value="1"/>
</dbReference>
<reference evidence="2 3" key="1">
    <citation type="submission" date="2024-07" db="EMBL/GenBank/DDBJ databases">
        <authorList>
            <person name="Ren Q."/>
        </authorList>
    </citation>
    <scope>NUCLEOTIDE SEQUENCE [LARGE SCALE GENOMIC DNA]</scope>
    <source>
        <strain evidence="2 3">REN37</strain>
    </source>
</reference>
<organism evidence="2 3">
    <name type="scientific">Isoalcanivorax beigongshangi</name>
    <dbReference type="NCBI Taxonomy" id="3238810"/>
    <lineage>
        <taxon>Bacteria</taxon>
        <taxon>Pseudomonadati</taxon>
        <taxon>Pseudomonadota</taxon>
        <taxon>Gammaproteobacteria</taxon>
        <taxon>Oceanospirillales</taxon>
        <taxon>Alcanivoracaceae</taxon>
        <taxon>Isoalcanivorax</taxon>
    </lineage>
</organism>
<feature type="chain" id="PRO_5045925426" evidence="1">
    <location>
        <begin position="21"/>
        <end position="225"/>
    </location>
</feature>
<feature type="signal peptide" evidence="1">
    <location>
        <begin position="1"/>
        <end position="20"/>
    </location>
</feature>
<dbReference type="PROSITE" id="PS51257">
    <property type="entry name" value="PROKAR_LIPOPROTEIN"/>
    <property type="match status" value="1"/>
</dbReference>
<dbReference type="InterPro" id="IPR019734">
    <property type="entry name" value="TPR_rpt"/>
</dbReference>
<gene>
    <name evidence="2" type="ORF">AB5I84_00200</name>
</gene>
<dbReference type="Gene3D" id="1.25.40.10">
    <property type="entry name" value="Tetratricopeptide repeat domain"/>
    <property type="match status" value="2"/>
</dbReference>
<proteinExistence type="predicted"/>
<sequence>MNWKTTAVLALTLMAVSGCAQRPADDNSSLGQRVLDSVNCAAKPAPEERVDLEMVDTLTASDRYYAALAQLQRTPQRNPEYWHRYGQLLAQTRDYSDAVDIFGALITKCDSPEAYHGLGVLALKQGNVRSALANLENASKRLPASANVRNDYGYALLLVGDYGNAQRHLRTALELQNGRGPARQNLAVAYILAHDGAGLTDFQARFAFSESELVHARELAAQMRK</sequence>
<evidence type="ECO:0000256" key="1">
    <source>
        <dbReference type="SAM" id="SignalP"/>
    </source>
</evidence>
<accession>A0ABV4ADF6</accession>
<dbReference type="EMBL" id="JBGCUO010000001">
    <property type="protein sequence ID" value="MEY1660562.1"/>
    <property type="molecule type" value="Genomic_DNA"/>
</dbReference>
<keyword evidence="1" id="KW-0732">Signal</keyword>
<dbReference type="RefSeq" id="WP_369453810.1">
    <property type="nucleotide sequence ID" value="NZ_JBGCUO010000001.1"/>
</dbReference>
<dbReference type="InterPro" id="IPR011990">
    <property type="entry name" value="TPR-like_helical_dom_sf"/>
</dbReference>
<dbReference type="Pfam" id="PF13432">
    <property type="entry name" value="TPR_16"/>
    <property type="match status" value="1"/>
</dbReference>
<evidence type="ECO:0000313" key="3">
    <source>
        <dbReference type="Proteomes" id="UP001562065"/>
    </source>
</evidence>
<comment type="caution">
    <text evidence="2">The sequence shown here is derived from an EMBL/GenBank/DDBJ whole genome shotgun (WGS) entry which is preliminary data.</text>
</comment>
<protein>
    <submittedName>
        <fullName evidence="2">Tetratricopeptide repeat protein</fullName>
    </submittedName>
</protein>
<name>A0ABV4ADF6_9GAMM</name>
<dbReference type="SMART" id="SM00028">
    <property type="entry name" value="TPR"/>
    <property type="match status" value="2"/>
</dbReference>
<evidence type="ECO:0000313" key="2">
    <source>
        <dbReference type="EMBL" id="MEY1660562.1"/>
    </source>
</evidence>
<keyword evidence="3" id="KW-1185">Reference proteome</keyword>
<dbReference type="Proteomes" id="UP001562065">
    <property type="component" value="Unassembled WGS sequence"/>
</dbReference>